<sequence length="298" mass="32858">MALISPLSSCRILAIFVLALGVQPLFSASPRLKVLIIDGQNNHAWKETTPVLQEILEMSGRFEVDVATTPPQGGDMSTFKPDFSKYAVVVSNYNGDPWSKETSEAFEKFVHEGGGFVSYHAADNAFPEWHQYNQMIAVGGWGNRKAPEAGAMIRLRGEEVRVEPTPGRCGNHGARLPFVVTMRERRHPIVKGLPRMWKHAPDELYDSLCGPAADFDLLGTAHSTSQNRGTNEDEPMLLAIRYARGRVFHTTLGHDVAAMHCVGFIATLMRGTEWAATGKVTIPVPADFPSADRMSIRK</sequence>
<gene>
    <name evidence="2" type="ORF">IRI77_35285</name>
</gene>
<dbReference type="PANTHER" id="PTHR40469">
    <property type="entry name" value="SECRETED GLYCOSYL HYDROLASE"/>
    <property type="match status" value="1"/>
</dbReference>
<dbReference type="RefSeq" id="WP_194449606.1">
    <property type="nucleotide sequence ID" value="NZ_CP063849.1"/>
</dbReference>
<dbReference type="Pfam" id="PF06283">
    <property type="entry name" value="ThuA"/>
    <property type="match status" value="1"/>
</dbReference>
<evidence type="ECO:0000313" key="3">
    <source>
        <dbReference type="Proteomes" id="UP000593892"/>
    </source>
</evidence>
<evidence type="ECO:0000313" key="2">
    <source>
        <dbReference type="EMBL" id="QOY87943.1"/>
    </source>
</evidence>
<protein>
    <submittedName>
        <fullName evidence="2">ThuA domain-containing protein</fullName>
    </submittedName>
</protein>
<dbReference type="Gene3D" id="3.40.50.880">
    <property type="match status" value="1"/>
</dbReference>
<dbReference type="KEGG" id="pfer:IRI77_35285"/>
<accession>A0A7S7NQL4</accession>
<reference evidence="2 3" key="1">
    <citation type="submission" date="2020-10" db="EMBL/GenBank/DDBJ databases">
        <title>Complete genome sequence of Paludibaculum fermentans P105T, a facultatively anaerobic acidobacterium capable of dissimilatory Fe(III) reduction.</title>
        <authorList>
            <person name="Dedysh S.N."/>
            <person name="Beletsky A.V."/>
            <person name="Kulichevskaya I.S."/>
            <person name="Mardanov A.V."/>
            <person name="Ravin N.V."/>
        </authorList>
    </citation>
    <scope>NUCLEOTIDE SEQUENCE [LARGE SCALE GENOMIC DNA]</scope>
    <source>
        <strain evidence="2 3">P105</strain>
    </source>
</reference>
<organism evidence="2 3">
    <name type="scientific">Paludibaculum fermentans</name>
    <dbReference type="NCBI Taxonomy" id="1473598"/>
    <lineage>
        <taxon>Bacteria</taxon>
        <taxon>Pseudomonadati</taxon>
        <taxon>Acidobacteriota</taxon>
        <taxon>Terriglobia</taxon>
        <taxon>Bryobacterales</taxon>
        <taxon>Bryobacteraceae</taxon>
        <taxon>Paludibaculum</taxon>
    </lineage>
</organism>
<evidence type="ECO:0000259" key="1">
    <source>
        <dbReference type="Pfam" id="PF06283"/>
    </source>
</evidence>
<dbReference type="InterPro" id="IPR029062">
    <property type="entry name" value="Class_I_gatase-like"/>
</dbReference>
<dbReference type="SUPFAM" id="SSF52317">
    <property type="entry name" value="Class I glutamine amidotransferase-like"/>
    <property type="match status" value="1"/>
</dbReference>
<proteinExistence type="predicted"/>
<dbReference type="PANTHER" id="PTHR40469:SF2">
    <property type="entry name" value="GALACTOSE-BINDING DOMAIN-LIKE SUPERFAMILY PROTEIN"/>
    <property type="match status" value="1"/>
</dbReference>
<dbReference type="Proteomes" id="UP000593892">
    <property type="component" value="Chromosome"/>
</dbReference>
<dbReference type="EMBL" id="CP063849">
    <property type="protein sequence ID" value="QOY87943.1"/>
    <property type="molecule type" value="Genomic_DNA"/>
</dbReference>
<dbReference type="AlphaFoldDB" id="A0A7S7NQL4"/>
<keyword evidence="3" id="KW-1185">Reference proteome</keyword>
<dbReference type="InterPro" id="IPR029010">
    <property type="entry name" value="ThuA-like"/>
</dbReference>
<name>A0A7S7NQL4_PALFE</name>
<feature type="domain" description="ThuA-like" evidence="1">
    <location>
        <begin position="33"/>
        <end position="275"/>
    </location>
</feature>